<name>A0ABD2VYQ1_9HYME</name>
<feature type="domain" description="CULT" evidence="2">
    <location>
        <begin position="47"/>
        <end position="174"/>
    </location>
</feature>
<dbReference type="PROSITE" id="PS51788">
    <property type="entry name" value="CULT"/>
    <property type="match status" value="1"/>
</dbReference>
<protein>
    <recommendedName>
        <fullName evidence="2">CULT domain-containing protein</fullName>
    </recommendedName>
</protein>
<evidence type="ECO:0000259" key="2">
    <source>
        <dbReference type="PROSITE" id="PS51788"/>
    </source>
</evidence>
<dbReference type="CDD" id="cd15777">
    <property type="entry name" value="CRBN_C_like"/>
    <property type="match status" value="1"/>
</dbReference>
<dbReference type="AlphaFoldDB" id="A0ABD2VYQ1"/>
<accession>A0ABD2VYQ1</accession>
<dbReference type="Gene3D" id="2.170.150.20">
    <property type="entry name" value="Peptide methionine sulfoxide reductase"/>
    <property type="match status" value="1"/>
</dbReference>
<evidence type="ECO:0000313" key="4">
    <source>
        <dbReference type="Proteomes" id="UP001627154"/>
    </source>
</evidence>
<comment type="caution">
    <text evidence="3">The sequence shown here is derived from an EMBL/GenBank/DDBJ whole genome shotgun (WGS) entry which is preliminary data.</text>
</comment>
<dbReference type="Proteomes" id="UP001627154">
    <property type="component" value="Unassembled WGS sequence"/>
</dbReference>
<gene>
    <name evidence="3" type="ORF">TKK_018977</name>
</gene>
<evidence type="ECO:0000256" key="1">
    <source>
        <dbReference type="SAM" id="Phobius"/>
    </source>
</evidence>
<proteinExistence type="predicted"/>
<evidence type="ECO:0000313" key="3">
    <source>
        <dbReference type="EMBL" id="KAL3385406.1"/>
    </source>
</evidence>
<dbReference type="EMBL" id="JBJJXI010000157">
    <property type="protein sequence ID" value="KAL3385406.1"/>
    <property type="molecule type" value="Genomic_DNA"/>
</dbReference>
<keyword evidence="4" id="KW-1185">Reference proteome</keyword>
<sequence>MVIIATLISNFRSSSFTLLPILIILFTAIISTYSHRAIDIFETSNNQDYILCRECGEHLADPKYINNQLSPLAQVISHKTLFDQKGVSIQLLTNPLKIKFDAITVAHADCTLVRNWQSTPLWYPGYYWRPCVCTQCKHHHGWYFVPKTDITSNRVTRTDRSFYLLKLENLIGEKFSNSLVAIPKIL</sequence>
<keyword evidence="1" id="KW-0812">Transmembrane</keyword>
<keyword evidence="1" id="KW-0472">Membrane</keyword>
<reference evidence="3 4" key="1">
    <citation type="journal article" date="2024" name="bioRxiv">
        <title>A reference genome for Trichogramma kaykai: A tiny desert-dwelling parasitoid wasp with competing sex-ratio distorters.</title>
        <authorList>
            <person name="Culotta J."/>
            <person name="Lindsey A.R."/>
        </authorList>
    </citation>
    <scope>NUCLEOTIDE SEQUENCE [LARGE SCALE GENOMIC DNA]</scope>
    <source>
        <strain evidence="3 4">KSX58</strain>
    </source>
</reference>
<keyword evidence="1" id="KW-1133">Transmembrane helix</keyword>
<organism evidence="3 4">
    <name type="scientific">Trichogramma kaykai</name>
    <dbReference type="NCBI Taxonomy" id="54128"/>
    <lineage>
        <taxon>Eukaryota</taxon>
        <taxon>Metazoa</taxon>
        <taxon>Ecdysozoa</taxon>
        <taxon>Arthropoda</taxon>
        <taxon>Hexapoda</taxon>
        <taxon>Insecta</taxon>
        <taxon>Pterygota</taxon>
        <taxon>Neoptera</taxon>
        <taxon>Endopterygota</taxon>
        <taxon>Hymenoptera</taxon>
        <taxon>Apocrita</taxon>
        <taxon>Proctotrupomorpha</taxon>
        <taxon>Chalcidoidea</taxon>
        <taxon>Trichogrammatidae</taxon>
        <taxon>Trichogramma</taxon>
    </lineage>
</organism>
<feature type="transmembrane region" description="Helical" evidence="1">
    <location>
        <begin position="16"/>
        <end position="34"/>
    </location>
</feature>
<dbReference type="InterPro" id="IPR034750">
    <property type="entry name" value="CULT"/>
</dbReference>